<accession>A0A511T7N1</accession>
<sequence>MADARSPGLPTDVVLVLEFINTLDVEKLVDAVPTPGALDAWCRARGLVSSSDAFTPDAFRAAIDAREALRAVLLSHTGEPLAASDLKTLERVASSSPLTVGFGQDGVSLRPAATGGWKALGALFAAIVSTQRDNHWLRMKVCAAGACQEAFYDTSKNRSGRWCSMAVCGNRTKLQRFRASPPRR</sequence>
<dbReference type="Proteomes" id="UP000183760">
    <property type="component" value="Unassembled WGS sequence"/>
</dbReference>
<dbReference type="InterPro" id="IPR023286">
    <property type="entry name" value="ABATE_dom_sf"/>
</dbReference>
<reference evidence="3 4" key="1">
    <citation type="submission" date="2016-10" db="EMBL/GenBank/DDBJ databases">
        <authorList>
            <person name="Varghese N."/>
            <person name="Submissions S."/>
        </authorList>
    </citation>
    <scope>NUCLEOTIDE SEQUENCE [LARGE SCALE GENOMIC DNA]</scope>
    <source>
        <strain evidence="3 4">DSM 16525</strain>
    </source>
</reference>
<evidence type="ECO:0000313" key="4">
    <source>
        <dbReference type="Proteomes" id="UP000183760"/>
    </source>
</evidence>
<comment type="caution">
    <text evidence="2">The sequence shown here is derived from an EMBL/GenBank/DDBJ whole genome shotgun (WGS) entry which is preliminary data.</text>
</comment>
<dbReference type="InterPro" id="IPR010852">
    <property type="entry name" value="ABATE"/>
</dbReference>
<dbReference type="AlphaFoldDB" id="A0A511T7N1"/>
<dbReference type="Proteomes" id="UP000321514">
    <property type="component" value="Unassembled WGS sequence"/>
</dbReference>
<dbReference type="OrthoDB" id="9808437at2"/>
<evidence type="ECO:0000313" key="3">
    <source>
        <dbReference type="EMBL" id="SEU35239.1"/>
    </source>
</evidence>
<evidence type="ECO:0000313" key="2">
    <source>
        <dbReference type="EMBL" id="GEN10175.1"/>
    </source>
</evidence>
<dbReference type="PANTHER" id="PTHR35525:SF3">
    <property type="entry name" value="BLL6575 PROTEIN"/>
    <property type="match status" value="1"/>
</dbReference>
<organism evidence="2 5">
    <name type="scientific">Myxococcus fulvus</name>
    <dbReference type="NCBI Taxonomy" id="33"/>
    <lineage>
        <taxon>Bacteria</taxon>
        <taxon>Pseudomonadati</taxon>
        <taxon>Myxococcota</taxon>
        <taxon>Myxococcia</taxon>
        <taxon>Myxococcales</taxon>
        <taxon>Cystobacterineae</taxon>
        <taxon>Myxococcaceae</taxon>
        <taxon>Myxococcus</taxon>
    </lineage>
</organism>
<dbReference type="Pfam" id="PF11706">
    <property type="entry name" value="zf-CGNR"/>
    <property type="match status" value="1"/>
</dbReference>
<keyword evidence="4" id="KW-1185">Reference proteome</keyword>
<dbReference type="STRING" id="1334629.MFUL124B02_14485"/>
<dbReference type="Pfam" id="PF07336">
    <property type="entry name" value="ABATE"/>
    <property type="match status" value="1"/>
</dbReference>
<dbReference type="InterPro" id="IPR021005">
    <property type="entry name" value="Znf_CGNR"/>
</dbReference>
<gene>
    <name evidence="2" type="ORF">MFU01_52120</name>
    <name evidence="3" type="ORF">SAMN05443572_110229</name>
</gene>
<dbReference type="EMBL" id="FOIB01000010">
    <property type="protein sequence ID" value="SEU35239.1"/>
    <property type="molecule type" value="Genomic_DNA"/>
</dbReference>
<dbReference type="EMBL" id="BJXR01000037">
    <property type="protein sequence ID" value="GEN10175.1"/>
    <property type="molecule type" value="Genomic_DNA"/>
</dbReference>
<reference evidence="2 5" key="2">
    <citation type="submission" date="2019-07" db="EMBL/GenBank/DDBJ databases">
        <title>Whole genome shotgun sequence of Myxococcus fulvus NBRC 100333.</title>
        <authorList>
            <person name="Hosoyama A."/>
            <person name="Uohara A."/>
            <person name="Ohji S."/>
            <person name="Ichikawa N."/>
        </authorList>
    </citation>
    <scope>NUCLEOTIDE SEQUENCE [LARGE SCALE GENOMIC DNA]</scope>
    <source>
        <strain evidence="2 5">NBRC 100333</strain>
    </source>
</reference>
<name>A0A511T7N1_MYXFU</name>
<evidence type="ECO:0000313" key="5">
    <source>
        <dbReference type="Proteomes" id="UP000321514"/>
    </source>
</evidence>
<protein>
    <submittedName>
        <fullName evidence="3">Conserved protein containing a Zn-ribbon-like motif, possibly RNA-binding</fullName>
    </submittedName>
</protein>
<dbReference type="SUPFAM" id="SSF160904">
    <property type="entry name" value="Jann2411-like"/>
    <property type="match status" value="1"/>
</dbReference>
<dbReference type="RefSeq" id="WP_074957813.1">
    <property type="nucleotide sequence ID" value="NZ_BJXR01000037.1"/>
</dbReference>
<feature type="domain" description="Zinc finger CGNR" evidence="1">
    <location>
        <begin position="138"/>
        <end position="179"/>
    </location>
</feature>
<dbReference type="PANTHER" id="PTHR35525">
    <property type="entry name" value="BLL6575 PROTEIN"/>
    <property type="match status" value="1"/>
</dbReference>
<proteinExistence type="predicted"/>
<evidence type="ECO:0000259" key="1">
    <source>
        <dbReference type="Pfam" id="PF11706"/>
    </source>
</evidence>
<dbReference type="Gene3D" id="1.10.3300.10">
    <property type="entry name" value="Jann2411-like domain"/>
    <property type="match status" value="1"/>
</dbReference>